<feature type="region of interest" description="Disordered" evidence="1">
    <location>
        <begin position="733"/>
        <end position="752"/>
    </location>
</feature>
<feature type="region of interest" description="Disordered" evidence="1">
    <location>
        <begin position="1"/>
        <end position="21"/>
    </location>
</feature>
<reference evidence="2" key="1">
    <citation type="journal article" date="2021" name="Mol. Ecol. Resour.">
        <title>Apolygus lucorum genome provides insights into omnivorousness and mesophyll feeding.</title>
        <authorList>
            <person name="Liu Y."/>
            <person name="Liu H."/>
            <person name="Wang H."/>
            <person name="Huang T."/>
            <person name="Liu B."/>
            <person name="Yang B."/>
            <person name="Yin L."/>
            <person name="Li B."/>
            <person name="Zhang Y."/>
            <person name="Zhang S."/>
            <person name="Jiang F."/>
            <person name="Zhang X."/>
            <person name="Ren Y."/>
            <person name="Wang B."/>
            <person name="Wang S."/>
            <person name="Lu Y."/>
            <person name="Wu K."/>
            <person name="Fan W."/>
            <person name="Wang G."/>
        </authorList>
    </citation>
    <scope>NUCLEOTIDE SEQUENCE</scope>
    <source>
        <strain evidence="2">12Hb</strain>
    </source>
</reference>
<feature type="compositionally biased region" description="Low complexity" evidence="1">
    <location>
        <begin position="568"/>
        <end position="577"/>
    </location>
</feature>
<organism evidence="2 3">
    <name type="scientific">Apolygus lucorum</name>
    <name type="common">Small green plant bug</name>
    <name type="synonym">Lygocoris lucorum</name>
    <dbReference type="NCBI Taxonomy" id="248454"/>
    <lineage>
        <taxon>Eukaryota</taxon>
        <taxon>Metazoa</taxon>
        <taxon>Ecdysozoa</taxon>
        <taxon>Arthropoda</taxon>
        <taxon>Hexapoda</taxon>
        <taxon>Insecta</taxon>
        <taxon>Pterygota</taxon>
        <taxon>Neoptera</taxon>
        <taxon>Paraneoptera</taxon>
        <taxon>Hemiptera</taxon>
        <taxon>Heteroptera</taxon>
        <taxon>Panheteroptera</taxon>
        <taxon>Cimicomorpha</taxon>
        <taxon>Miridae</taxon>
        <taxon>Mirini</taxon>
        <taxon>Apolygus</taxon>
    </lineage>
</organism>
<feature type="region of interest" description="Disordered" evidence="1">
    <location>
        <begin position="295"/>
        <end position="691"/>
    </location>
</feature>
<feature type="compositionally biased region" description="Low complexity" evidence="1">
    <location>
        <begin position="396"/>
        <end position="405"/>
    </location>
</feature>
<comment type="caution">
    <text evidence="2">The sequence shown here is derived from an EMBL/GenBank/DDBJ whole genome shotgun (WGS) entry which is preliminary data.</text>
</comment>
<feature type="region of interest" description="Disordered" evidence="1">
    <location>
        <begin position="60"/>
        <end position="84"/>
    </location>
</feature>
<name>A0A8S9XPP1_APOLU</name>
<dbReference type="AlphaFoldDB" id="A0A8S9XPP1"/>
<feature type="compositionally biased region" description="Basic and acidic residues" evidence="1">
    <location>
        <begin position="295"/>
        <end position="393"/>
    </location>
</feature>
<accession>A0A8S9XPP1</accession>
<feature type="compositionally biased region" description="Basic and acidic residues" evidence="1">
    <location>
        <begin position="538"/>
        <end position="567"/>
    </location>
</feature>
<feature type="compositionally biased region" description="Basic and acidic residues" evidence="1">
    <location>
        <begin position="470"/>
        <end position="484"/>
    </location>
</feature>
<keyword evidence="3" id="KW-1185">Reference proteome</keyword>
<dbReference type="OrthoDB" id="46913at2759"/>
<feature type="compositionally biased region" description="Basic residues" evidence="1">
    <location>
        <begin position="1"/>
        <end position="12"/>
    </location>
</feature>
<dbReference type="Proteomes" id="UP000466442">
    <property type="component" value="Linkage Group LG5"/>
</dbReference>
<dbReference type="EMBL" id="WIXP02000005">
    <property type="protein sequence ID" value="KAF6210913.1"/>
    <property type="molecule type" value="Genomic_DNA"/>
</dbReference>
<evidence type="ECO:0000313" key="2">
    <source>
        <dbReference type="EMBL" id="KAF6210913.1"/>
    </source>
</evidence>
<protein>
    <submittedName>
        <fullName evidence="2">Uncharacterized protein</fullName>
    </submittedName>
</protein>
<sequence length="895" mass="101631">MVKSKASKRSQKSNRSNASQCADEIVQCPHIHFKSDVIDRNVLSKEQHLNLLSTPKGYRWEESSDKKEDGQGEGTESPPTHLPRKVVCSGRRMKKPEKVYVHNFLAEVWTFLTPEMIDRLKGMLMNEFGMSPQEADQLVNEQRESNIIKSSTVSLYKKPRKLKDGTVIYDSVVKMRSPTKSYCDKYPKSSIGIRNSWIRNFSDMLSEKISSYVLETMCADRTERQQEIAQTLLSRFNTVLEQKASMTNPRTKTHKAMVLAADKLSLWLDKNVKVSKETAQRLKELEEEYEKKRLNEERKKREEEKRRLEAERKKASEERKLAEQKKREEEEAEKRKAEEEAERKRAEEEAEKRRLEEEAERKGVEEGAEGKGDEDEAERKRAEEEAEKKRLEEEGQPPTTEEQPSPEQPPVSEDEWAKQPKELGETGEEEKKEEPQPETEEGAKPETEEGAKPEIEEGTKPEEVVEPAEGEQKVEQPGEEKPPETADGPTDEVPPESTEEKLPESTEEKPPESTEEKPPESTEEKPPEPTEEPQPTTEEEKPPEPEETVEPPKEGETPGEEGEKAEVPPETTEPPATDEVEKPPEEPTAEDESEKPPAESEQPEEPAETPAPSDDEGKAPESEDETKTEELPGEVAVVQPEEGQPKEEGEPVATSLKEIIESLASIITEMEPKKPGEVDAGVTSVKSTSRQEAIKDVVEKELEKALGDSHKDIIDEVASKVGMWIDQTVDKAEEEYGEQPTTGAPVSQRGKGPIFKLHKRDNAFDVELISNTKAEQRIREARGKQTALPKTVDTNAPLESADLKEWAKWASDVTDMAQNWADWIENTVQEAQKKGDEYKKVDDVDKQKDWQQFKDKKSSDAVEWRRTKKQVDLQAEAWIKKTEHDKLTSLKTTKD</sequence>
<evidence type="ECO:0000256" key="1">
    <source>
        <dbReference type="SAM" id="MobiDB-lite"/>
    </source>
</evidence>
<feature type="compositionally biased region" description="Basic and acidic residues" evidence="1">
    <location>
        <begin position="60"/>
        <end position="70"/>
    </location>
</feature>
<proteinExistence type="predicted"/>
<feature type="compositionally biased region" description="Basic and acidic residues" evidence="1">
    <location>
        <begin position="415"/>
        <end position="463"/>
    </location>
</feature>
<feature type="compositionally biased region" description="Basic and acidic residues" evidence="1">
    <location>
        <begin position="498"/>
        <end position="528"/>
    </location>
</feature>
<evidence type="ECO:0000313" key="3">
    <source>
        <dbReference type="Proteomes" id="UP000466442"/>
    </source>
</evidence>
<gene>
    <name evidence="2" type="ORF">GE061_014025</name>
</gene>